<gene>
    <name evidence="1" type="ORF">J2W84_005297</name>
</gene>
<protein>
    <submittedName>
        <fullName evidence="1">Phosphoribosyl-ATP pyrophosphohydrolase</fullName>
    </submittedName>
</protein>
<name>A0ABU1R5K5_9BACT</name>
<evidence type="ECO:0000313" key="2">
    <source>
        <dbReference type="Proteomes" id="UP001264980"/>
    </source>
</evidence>
<dbReference type="Proteomes" id="UP001264980">
    <property type="component" value="Unassembled WGS sequence"/>
</dbReference>
<evidence type="ECO:0000313" key="1">
    <source>
        <dbReference type="EMBL" id="MDR6808235.1"/>
    </source>
</evidence>
<dbReference type="RefSeq" id="WP_309989665.1">
    <property type="nucleotide sequence ID" value="NZ_JAVDTI010000006.1"/>
</dbReference>
<accession>A0ABU1R5K5</accession>
<reference evidence="1 2" key="1">
    <citation type="submission" date="2023-07" db="EMBL/GenBank/DDBJ databases">
        <title>Sorghum-associated microbial communities from plants grown in Nebraska, USA.</title>
        <authorList>
            <person name="Schachtman D."/>
        </authorList>
    </citation>
    <scope>NUCLEOTIDE SEQUENCE [LARGE SCALE GENOMIC DNA]</scope>
    <source>
        <strain evidence="1 2">BE57</strain>
    </source>
</reference>
<organism evidence="1 2">
    <name type="scientific">Dyadobacter fermentans</name>
    <dbReference type="NCBI Taxonomy" id="94254"/>
    <lineage>
        <taxon>Bacteria</taxon>
        <taxon>Pseudomonadati</taxon>
        <taxon>Bacteroidota</taxon>
        <taxon>Cytophagia</taxon>
        <taxon>Cytophagales</taxon>
        <taxon>Spirosomataceae</taxon>
        <taxon>Dyadobacter</taxon>
    </lineage>
</organism>
<sequence>MTEKLMEKEAVVQALYTASTQEAIDKAGENWSELYQSASEKDKEYLRSEMRKFSQWVLAKCEESHEEFKQVLAEFEAMKLAESQHQ</sequence>
<keyword evidence="2" id="KW-1185">Reference proteome</keyword>
<proteinExistence type="predicted"/>
<comment type="caution">
    <text evidence="1">The sequence shown here is derived from an EMBL/GenBank/DDBJ whole genome shotgun (WGS) entry which is preliminary data.</text>
</comment>
<dbReference type="EMBL" id="JAVDTI010000006">
    <property type="protein sequence ID" value="MDR6808235.1"/>
    <property type="molecule type" value="Genomic_DNA"/>
</dbReference>